<feature type="transmembrane region" description="Helical" evidence="1">
    <location>
        <begin position="113"/>
        <end position="134"/>
    </location>
</feature>
<accession>A0A226DL74</accession>
<evidence type="ECO:0000313" key="2">
    <source>
        <dbReference type="EMBL" id="OXA45870.1"/>
    </source>
</evidence>
<keyword evidence="1" id="KW-1133">Transmembrane helix</keyword>
<proteinExistence type="predicted"/>
<reference evidence="2 3" key="1">
    <citation type="submission" date="2015-12" db="EMBL/GenBank/DDBJ databases">
        <title>The genome of Folsomia candida.</title>
        <authorList>
            <person name="Faddeeva A."/>
            <person name="Derks M.F."/>
            <person name="Anvar Y."/>
            <person name="Smit S."/>
            <person name="Van Straalen N."/>
            <person name="Roelofs D."/>
        </authorList>
    </citation>
    <scope>NUCLEOTIDE SEQUENCE [LARGE SCALE GENOMIC DNA]</scope>
    <source>
        <strain evidence="2 3">VU population</strain>
        <tissue evidence="2">Whole body</tissue>
    </source>
</reference>
<comment type="caution">
    <text evidence="2">The sequence shown here is derived from an EMBL/GenBank/DDBJ whole genome shotgun (WGS) entry which is preliminary data.</text>
</comment>
<feature type="transmembrane region" description="Helical" evidence="1">
    <location>
        <begin position="72"/>
        <end position="92"/>
    </location>
</feature>
<protein>
    <submittedName>
        <fullName evidence="2">Uncharacterized protein</fullName>
    </submittedName>
</protein>
<gene>
    <name evidence="2" type="ORF">Fcan01_18966</name>
</gene>
<keyword evidence="3" id="KW-1185">Reference proteome</keyword>
<organism evidence="2 3">
    <name type="scientific">Folsomia candida</name>
    <name type="common">Springtail</name>
    <dbReference type="NCBI Taxonomy" id="158441"/>
    <lineage>
        <taxon>Eukaryota</taxon>
        <taxon>Metazoa</taxon>
        <taxon>Ecdysozoa</taxon>
        <taxon>Arthropoda</taxon>
        <taxon>Hexapoda</taxon>
        <taxon>Collembola</taxon>
        <taxon>Entomobryomorpha</taxon>
        <taxon>Isotomoidea</taxon>
        <taxon>Isotomidae</taxon>
        <taxon>Proisotominae</taxon>
        <taxon>Folsomia</taxon>
    </lineage>
</organism>
<dbReference type="EMBL" id="LNIX01000016">
    <property type="protein sequence ID" value="OXA45870.1"/>
    <property type="molecule type" value="Genomic_DNA"/>
</dbReference>
<feature type="transmembrane region" description="Helical" evidence="1">
    <location>
        <begin position="349"/>
        <end position="378"/>
    </location>
</feature>
<keyword evidence="1" id="KW-0472">Membrane</keyword>
<dbReference type="AlphaFoldDB" id="A0A226DL74"/>
<evidence type="ECO:0000256" key="1">
    <source>
        <dbReference type="SAM" id="Phobius"/>
    </source>
</evidence>
<sequence>MVSQYINPDPDPIDPKGLIILNVQNSRKDLEVNFADSMNNYYKDVQIDVIYCRRYSRLKISFSVWLSPYGKFVWVFLLGTITALALAGRRLGAKKQLFDEMYLLLSIIFRQPCRAIPIRYLLFAFLGTVIPSVYESFITGNLISPNVPARVRNVGEFFRLNIYKGIRGYVVTERDLFEPFQNDAGVAEDFKKHGVQDKLDLFWYANNELGFREYYYRYLIGQDDTDVPVGLGSFADSWVNGCLLRYYRFAIEAKKEPGGYSYSCNSFPIGGRTPTLAIYDVPFLHTVHKVHLIAMEGGFVSIWNSLQEVWLGQIGQEDANMLRCNGSCISDEDALSDSLVTLRNLQTFFVMWAVLVGCSFVVRVVCWLKSIIMGSLVVKIVRRIYG</sequence>
<evidence type="ECO:0000313" key="3">
    <source>
        <dbReference type="Proteomes" id="UP000198287"/>
    </source>
</evidence>
<keyword evidence="1" id="KW-0812">Transmembrane</keyword>
<name>A0A226DL74_FOLCA</name>
<dbReference type="Proteomes" id="UP000198287">
    <property type="component" value="Unassembled WGS sequence"/>
</dbReference>